<evidence type="ECO:0000256" key="4">
    <source>
        <dbReference type="ARBA" id="ARBA00022670"/>
    </source>
</evidence>
<dbReference type="InterPro" id="IPR043504">
    <property type="entry name" value="Peptidase_S1_PA_chymotrypsin"/>
</dbReference>
<dbReference type="InterPro" id="IPR050430">
    <property type="entry name" value="Peptidase_S1"/>
</dbReference>
<name>A0A1I8MNT2_MUSDO</name>
<keyword evidence="6 9" id="KW-0720">Serine protease</keyword>
<dbReference type="InterPro" id="IPR001314">
    <property type="entry name" value="Peptidase_S1A"/>
</dbReference>
<dbReference type="InterPro" id="IPR001254">
    <property type="entry name" value="Trypsin_dom"/>
</dbReference>
<evidence type="ECO:0000256" key="3">
    <source>
        <dbReference type="ARBA" id="ARBA00022525"/>
    </source>
</evidence>
<evidence type="ECO:0000256" key="8">
    <source>
        <dbReference type="ARBA" id="ARBA00023157"/>
    </source>
</evidence>
<evidence type="ECO:0000313" key="12">
    <source>
        <dbReference type="EnsemblMetazoa" id="MDOA006896-PA"/>
    </source>
</evidence>
<dbReference type="PRINTS" id="PR00722">
    <property type="entry name" value="CHYMOTRYPSIN"/>
</dbReference>
<dbReference type="PROSITE" id="PS00134">
    <property type="entry name" value="TRYPSIN_HIS"/>
    <property type="match status" value="1"/>
</dbReference>
<dbReference type="CDD" id="cd00190">
    <property type="entry name" value="Tryp_SPc"/>
    <property type="match status" value="1"/>
</dbReference>
<dbReference type="eggNOG" id="KOG3627">
    <property type="taxonomic scope" value="Eukaryota"/>
</dbReference>
<keyword evidence="10" id="KW-0732">Signal</keyword>
<feature type="domain" description="Peptidase S1" evidence="11">
    <location>
        <begin position="36"/>
        <end position="268"/>
    </location>
</feature>
<evidence type="ECO:0000313" key="13">
    <source>
        <dbReference type="Proteomes" id="UP001652621"/>
    </source>
</evidence>
<keyword evidence="4 9" id="KW-0645">Protease</keyword>
<dbReference type="GO" id="GO:0016485">
    <property type="term" value="P:protein processing"/>
    <property type="evidence" value="ECO:0007669"/>
    <property type="project" value="UniProtKB-ARBA"/>
</dbReference>
<dbReference type="OrthoDB" id="10059102at2759"/>
<evidence type="ECO:0000256" key="10">
    <source>
        <dbReference type="SAM" id="SignalP"/>
    </source>
</evidence>
<keyword evidence="8" id="KW-1015">Disulfide bond</keyword>
<dbReference type="VEuPathDB" id="VectorBase:MDOA006896"/>
<dbReference type="Proteomes" id="UP001652621">
    <property type="component" value="Unplaced"/>
</dbReference>
<keyword evidence="13" id="KW-1185">Reference proteome</keyword>
<dbReference type="RefSeq" id="XP_005175138.1">
    <property type="nucleotide sequence ID" value="XM_005175081.3"/>
</dbReference>
<dbReference type="PROSITE" id="PS50240">
    <property type="entry name" value="TRYPSIN_DOM"/>
    <property type="match status" value="1"/>
</dbReference>
<evidence type="ECO:0000256" key="1">
    <source>
        <dbReference type="ARBA" id="ARBA00004613"/>
    </source>
</evidence>
<reference evidence="12" key="1">
    <citation type="submission" date="2021-01" db="UniProtKB">
        <authorList>
            <consortium name="EnsemblMetazoa"/>
        </authorList>
    </citation>
    <scope>IDENTIFICATION</scope>
    <source>
        <strain evidence="12">Aabys</strain>
    </source>
</reference>
<keyword evidence="3" id="KW-0964">Secreted</keyword>
<dbReference type="AlphaFoldDB" id="A0A1I8MNT2"/>
<dbReference type="InterPro" id="IPR033116">
    <property type="entry name" value="TRYPSIN_SER"/>
</dbReference>
<dbReference type="PANTHER" id="PTHR24276">
    <property type="entry name" value="POLYSERASE-RELATED"/>
    <property type="match status" value="1"/>
</dbReference>
<evidence type="ECO:0000256" key="6">
    <source>
        <dbReference type="ARBA" id="ARBA00022825"/>
    </source>
</evidence>
<evidence type="ECO:0000259" key="11">
    <source>
        <dbReference type="PROSITE" id="PS50240"/>
    </source>
</evidence>
<reference evidence="14" key="2">
    <citation type="submission" date="2025-04" db="UniProtKB">
        <authorList>
            <consortium name="RefSeq"/>
        </authorList>
    </citation>
    <scope>IDENTIFICATION</scope>
    <source>
        <strain evidence="14">Aabys</strain>
    </source>
</reference>
<evidence type="ECO:0000256" key="2">
    <source>
        <dbReference type="ARBA" id="ARBA00007664"/>
    </source>
</evidence>
<evidence type="ECO:0000256" key="9">
    <source>
        <dbReference type="RuleBase" id="RU363034"/>
    </source>
</evidence>
<protein>
    <submittedName>
        <fullName evidence="14">Trypsin zeta</fullName>
    </submittedName>
</protein>
<evidence type="ECO:0000256" key="5">
    <source>
        <dbReference type="ARBA" id="ARBA00022801"/>
    </source>
</evidence>
<dbReference type="PROSITE" id="PS00135">
    <property type="entry name" value="TRYPSIN_SER"/>
    <property type="match status" value="1"/>
</dbReference>
<dbReference type="Gene3D" id="2.40.10.10">
    <property type="entry name" value="Trypsin-like serine proteases"/>
    <property type="match status" value="1"/>
</dbReference>
<dbReference type="GO" id="GO:0005576">
    <property type="term" value="C:extracellular region"/>
    <property type="evidence" value="ECO:0007669"/>
    <property type="project" value="UniProtKB-SubCell"/>
</dbReference>
<accession>A0A1I8MNT2</accession>
<feature type="chain" id="PRO_5044560619" evidence="10">
    <location>
        <begin position="22"/>
        <end position="271"/>
    </location>
</feature>
<keyword evidence="5 9" id="KW-0378">Hydrolase</keyword>
<proteinExistence type="inferred from homology"/>
<dbReference type="InterPro" id="IPR018114">
    <property type="entry name" value="TRYPSIN_HIS"/>
</dbReference>
<dbReference type="SUPFAM" id="SSF50494">
    <property type="entry name" value="Trypsin-like serine proteases"/>
    <property type="match status" value="1"/>
</dbReference>
<dbReference type="FunFam" id="2.40.10.10:FF:000047">
    <property type="entry name" value="Trypsin eta"/>
    <property type="match status" value="1"/>
</dbReference>
<feature type="signal peptide" evidence="10">
    <location>
        <begin position="1"/>
        <end position="21"/>
    </location>
</feature>
<sequence length="271" mass="28917">MTMRYGASLFGLVAFVALVHGLPVENPAAAGDNSRIVGGNTTDIGAHGYQISLRKKSLFYPQDDFGHICGGAILSENHVVTAAHCIIATVPSQFKVVAGSNLHIGNDGVMVPVKEILMHENYNPETYNNDIAILVLATPLPLNGFTIRPIELIDDAPVAGIQTTITGWGALWEGGPSHHFLQEVKVPVVSHEDCNVDYEGMITDKMFCAGLRGVGGKDACQGDSGGPLTIRNKLAGVVSWGAGCARPEYPGVYANVWTLKPWILEKMALNV</sequence>
<organism evidence="12">
    <name type="scientific">Musca domestica</name>
    <name type="common">House fly</name>
    <dbReference type="NCBI Taxonomy" id="7370"/>
    <lineage>
        <taxon>Eukaryota</taxon>
        <taxon>Metazoa</taxon>
        <taxon>Ecdysozoa</taxon>
        <taxon>Arthropoda</taxon>
        <taxon>Hexapoda</taxon>
        <taxon>Insecta</taxon>
        <taxon>Pterygota</taxon>
        <taxon>Neoptera</taxon>
        <taxon>Endopterygota</taxon>
        <taxon>Diptera</taxon>
        <taxon>Brachycera</taxon>
        <taxon>Muscomorpha</taxon>
        <taxon>Muscoidea</taxon>
        <taxon>Muscidae</taxon>
        <taxon>Musca</taxon>
    </lineage>
</organism>
<evidence type="ECO:0000313" key="14">
    <source>
        <dbReference type="RefSeq" id="XP_005175138.1"/>
    </source>
</evidence>
<comment type="similarity">
    <text evidence="2">Belongs to the peptidase S1 family.</text>
</comment>
<dbReference type="VEuPathDB" id="VectorBase:MDOMA2_020169"/>
<dbReference type="GeneID" id="101894520"/>
<gene>
    <name evidence="12" type="primary">101894520</name>
    <name evidence="14" type="synonym">LOC101894520</name>
</gene>
<dbReference type="Pfam" id="PF00089">
    <property type="entry name" value="Trypsin"/>
    <property type="match status" value="1"/>
</dbReference>
<dbReference type="KEGG" id="mde:101894520"/>
<evidence type="ECO:0000256" key="7">
    <source>
        <dbReference type="ARBA" id="ARBA00023145"/>
    </source>
</evidence>
<dbReference type="PANTHER" id="PTHR24276:SF91">
    <property type="entry name" value="AT26814P-RELATED"/>
    <property type="match status" value="1"/>
</dbReference>
<dbReference type="SMART" id="SM00020">
    <property type="entry name" value="Tryp_SPc"/>
    <property type="match status" value="1"/>
</dbReference>
<comment type="subcellular location">
    <subcellularLocation>
        <location evidence="1">Secreted</location>
    </subcellularLocation>
</comment>
<keyword evidence="7" id="KW-0865">Zymogen</keyword>
<dbReference type="GO" id="GO:0004252">
    <property type="term" value="F:serine-type endopeptidase activity"/>
    <property type="evidence" value="ECO:0007669"/>
    <property type="project" value="InterPro"/>
</dbReference>
<dbReference type="InterPro" id="IPR009003">
    <property type="entry name" value="Peptidase_S1_PA"/>
</dbReference>
<dbReference type="EnsemblMetazoa" id="MDOA006896-RA">
    <property type="protein sequence ID" value="MDOA006896-PA"/>
    <property type="gene ID" value="MDOA006896"/>
</dbReference>